<evidence type="ECO:0000313" key="7">
    <source>
        <dbReference type="Proteomes" id="UP001597295"/>
    </source>
</evidence>
<dbReference type="Gene3D" id="3.90.1280.10">
    <property type="entry name" value="HSP33 redox switch-like"/>
    <property type="match status" value="1"/>
</dbReference>
<dbReference type="InterPro" id="IPR000397">
    <property type="entry name" value="Heat_shock_Hsp33"/>
</dbReference>
<dbReference type="InterPro" id="IPR016154">
    <property type="entry name" value="Heat_shock_Hsp33_C"/>
</dbReference>
<keyword evidence="3" id="KW-1015">Disulfide bond</keyword>
<keyword evidence="2" id="KW-0862">Zinc</keyword>
<evidence type="ECO:0000313" key="6">
    <source>
        <dbReference type="EMBL" id="MFD2263673.1"/>
    </source>
</evidence>
<dbReference type="InterPro" id="IPR023212">
    <property type="entry name" value="Hsp33_helix_hairpin_bin_dom_sf"/>
</dbReference>
<organism evidence="6 7">
    <name type="scientific">Lacibacterium aquatile</name>
    <dbReference type="NCBI Taxonomy" id="1168082"/>
    <lineage>
        <taxon>Bacteria</taxon>
        <taxon>Pseudomonadati</taxon>
        <taxon>Pseudomonadota</taxon>
        <taxon>Alphaproteobacteria</taxon>
        <taxon>Rhodospirillales</taxon>
        <taxon>Rhodospirillaceae</taxon>
    </lineage>
</organism>
<keyword evidence="1" id="KW-0963">Cytoplasm</keyword>
<protein>
    <submittedName>
        <fullName evidence="6">Hsp33 family molecular chaperone HslO</fullName>
    </submittedName>
</protein>
<evidence type="ECO:0000256" key="5">
    <source>
        <dbReference type="ARBA" id="ARBA00023284"/>
    </source>
</evidence>
<dbReference type="CDD" id="cd00498">
    <property type="entry name" value="Hsp33"/>
    <property type="match status" value="1"/>
</dbReference>
<dbReference type="SUPFAM" id="SSF64397">
    <property type="entry name" value="Hsp33 domain"/>
    <property type="match status" value="1"/>
</dbReference>
<dbReference type="PANTHER" id="PTHR30111:SF1">
    <property type="entry name" value="33 KDA CHAPERONIN"/>
    <property type="match status" value="1"/>
</dbReference>
<dbReference type="PANTHER" id="PTHR30111">
    <property type="entry name" value="33 KDA CHAPERONIN"/>
    <property type="match status" value="1"/>
</dbReference>
<keyword evidence="7" id="KW-1185">Reference proteome</keyword>
<dbReference type="SUPFAM" id="SSF118352">
    <property type="entry name" value="HSP33 redox switch-like"/>
    <property type="match status" value="1"/>
</dbReference>
<evidence type="ECO:0000256" key="4">
    <source>
        <dbReference type="ARBA" id="ARBA00023186"/>
    </source>
</evidence>
<keyword evidence="5" id="KW-0676">Redox-active center</keyword>
<accession>A0ABW5DSP9</accession>
<comment type="caution">
    <text evidence="6">The sequence shown here is derived from an EMBL/GenBank/DDBJ whole genome shotgun (WGS) entry which is preliminary data.</text>
</comment>
<evidence type="ECO:0000256" key="1">
    <source>
        <dbReference type="ARBA" id="ARBA00022490"/>
    </source>
</evidence>
<keyword evidence="4" id="KW-0143">Chaperone</keyword>
<dbReference type="PIRSF" id="PIRSF005261">
    <property type="entry name" value="Heat_shock_Hsp33"/>
    <property type="match status" value="1"/>
</dbReference>
<dbReference type="Gene3D" id="1.10.287.480">
    <property type="entry name" value="helix hairpin bin"/>
    <property type="match status" value="1"/>
</dbReference>
<gene>
    <name evidence="6" type="ORF">ACFSM5_12305</name>
</gene>
<reference evidence="7" key="1">
    <citation type="journal article" date="2019" name="Int. J. Syst. Evol. Microbiol.">
        <title>The Global Catalogue of Microorganisms (GCM) 10K type strain sequencing project: providing services to taxonomists for standard genome sequencing and annotation.</title>
        <authorList>
            <consortium name="The Broad Institute Genomics Platform"/>
            <consortium name="The Broad Institute Genome Sequencing Center for Infectious Disease"/>
            <person name="Wu L."/>
            <person name="Ma J."/>
        </authorList>
    </citation>
    <scope>NUCLEOTIDE SEQUENCE [LARGE SCALE GENOMIC DNA]</scope>
    <source>
        <strain evidence="7">CGMCC 1.19062</strain>
    </source>
</reference>
<dbReference type="EMBL" id="JBHUIP010000012">
    <property type="protein sequence ID" value="MFD2263673.1"/>
    <property type="molecule type" value="Genomic_DNA"/>
</dbReference>
<dbReference type="Proteomes" id="UP001597295">
    <property type="component" value="Unassembled WGS sequence"/>
</dbReference>
<sequence>MSELIRQDDLVLPFFIPQAAVRGRLVRLGPAVDAILSRHKYPPAVAGLLAEAMALAAALAGALKYEGVFTLQAKGDGPVRMLVADITSDGNLRGYAQYDNDKLKVADTKMSLAPVPRLLGKGYLAFTVDQGQDTDRYQGIVALEGDTLTECIDHYFEQSEQIETSLHTASVLSPTGWRAGALMVQKMPTLGGTAEAPAPGAEDEENWSRVKILADTITDKELTQADLPPDMLLFRLFHEESDARLSAPQALRDRCRCSRDRVATMLRSLPAEDVEELKENGAVSANCEFCSTTYVFTPEQLAILRRGDA</sequence>
<evidence type="ECO:0000256" key="3">
    <source>
        <dbReference type="ARBA" id="ARBA00023157"/>
    </source>
</evidence>
<dbReference type="Pfam" id="PF01430">
    <property type="entry name" value="HSP33"/>
    <property type="match status" value="1"/>
</dbReference>
<evidence type="ECO:0000256" key="2">
    <source>
        <dbReference type="ARBA" id="ARBA00022833"/>
    </source>
</evidence>
<dbReference type="InterPro" id="IPR016153">
    <property type="entry name" value="Heat_shock_Hsp33_N"/>
</dbReference>
<dbReference type="Gene3D" id="3.55.30.10">
    <property type="entry name" value="Hsp33 domain"/>
    <property type="match status" value="1"/>
</dbReference>
<name>A0ABW5DSP9_9PROT</name>
<proteinExistence type="predicted"/>
<dbReference type="RefSeq" id="WP_379876699.1">
    <property type="nucleotide sequence ID" value="NZ_JBHUIP010000012.1"/>
</dbReference>